<dbReference type="Pfam" id="PF21835">
    <property type="entry name" value="YIEGIA_cap"/>
    <property type="match status" value="1"/>
</dbReference>
<proteinExistence type="predicted"/>
<dbReference type="Proteomes" id="UP000215694">
    <property type="component" value="Unassembled WGS sequence"/>
</dbReference>
<accession>A0A371IYJ9</accession>
<keyword evidence="2" id="KW-1185">Reference proteome</keyword>
<organism evidence="1 2">
    <name type="scientific">Romboutsia weinsteinii</name>
    <dbReference type="NCBI Taxonomy" id="2020949"/>
    <lineage>
        <taxon>Bacteria</taxon>
        <taxon>Bacillati</taxon>
        <taxon>Bacillota</taxon>
        <taxon>Clostridia</taxon>
        <taxon>Peptostreptococcales</taxon>
        <taxon>Peptostreptococcaceae</taxon>
        <taxon>Romboutsia</taxon>
    </lineage>
</organism>
<dbReference type="InterPro" id="IPR054055">
    <property type="entry name" value="YpzH"/>
</dbReference>
<comment type="caution">
    <text evidence="1">The sequence shown here is derived from an EMBL/GenBank/DDBJ whole genome shotgun (WGS) entry which is preliminary data.</text>
</comment>
<evidence type="ECO:0000313" key="1">
    <source>
        <dbReference type="EMBL" id="RDY25557.1"/>
    </source>
</evidence>
<dbReference type="OrthoDB" id="1955035at2"/>
<reference evidence="1 2" key="1">
    <citation type="journal article" date="2017" name="Genome Announc.">
        <title>Draft Genome Sequence of Romboutsia weinsteinii sp. nov. Strain CCRI-19649(T) Isolated from Surface Water.</title>
        <authorList>
            <person name="Maheux A.F."/>
            <person name="Boudreau D.K."/>
            <person name="Berube E."/>
            <person name="Boissinot M."/>
            <person name="Cantin P."/>
            <person name="Raymond F."/>
            <person name="Corbeil J."/>
            <person name="Omar R.F."/>
            <person name="Bergeron M.G."/>
        </authorList>
    </citation>
    <scope>NUCLEOTIDE SEQUENCE [LARGE SCALE GENOMIC DNA]</scope>
    <source>
        <strain evidence="1 2">CCRI-19649</strain>
    </source>
</reference>
<protein>
    <submittedName>
        <fullName evidence="1">Uncharacterized protein</fullName>
    </submittedName>
</protein>
<name>A0A371IYJ9_9FIRM</name>
<evidence type="ECO:0000313" key="2">
    <source>
        <dbReference type="Proteomes" id="UP000215694"/>
    </source>
</evidence>
<dbReference type="AlphaFoldDB" id="A0A371IYJ9"/>
<sequence length="66" mass="7199">MGMNVGLNEYTLAIITTDQNIKNIGGCPVFYADDSKDLQNKAMLMAKCVSGMVHEIDKGTLIVVKH</sequence>
<gene>
    <name evidence="1" type="ORF">CHL78_017575</name>
</gene>
<dbReference type="EMBL" id="NOJY02000062">
    <property type="protein sequence ID" value="RDY25557.1"/>
    <property type="molecule type" value="Genomic_DNA"/>
</dbReference>